<evidence type="ECO:0000256" key="2">
    <source>
        <dbReference type="ARBA" id="ARBA00022490"/>
    </source>
</evidence>
<dbReference type="AlphaFoldDB" id="A0A1U7M3A5"/>
<comment type="catalytic activity">
    <reaction evidence="1 10">
        <text>a fatty acyl-[ACP] + phosphate = an acyl phosphate + holo-[ACP]</text>
        <dbReference type="Rhea" id="RHEA:42292"/>
        <dbReference type="Rhea" id="RHEA-COMP:9685"/>
        <dbReference type="Rhea" id="RHEA-COMP:14125"/>
        <dbReference type="ChEBI" id="CHEBI:43474"/>
        <dbReference type="ChEBI" id="CHEBI:59918"/>
        <dbReference type="ChEBI" id="CHEBI:64479"/>
        <dbReference type="ChEBI" id="CHEBI:138651"/>
        <dbReference type="EC" id="2.3.1.274"/>
    </reaction>
</comment>
<comment type="subunit">
    <text evidence="9 10">Homodimer. Probably interacts with PlsY.</text>
</comment>
<reference evidence="11 12" key="1">
    <citation type="submission" date="2016-02" db="EMBL/GenBank/DDBJ databases">
        <title>Genome sequence of Tissierella creatinophila DSM 6911.</title>
        <authorList>
            <person name="Poehlein A."/>
            <person name="Daniel R."/>
        </authorList>
    </citation>
    <scope>NUCLEOTIDE SEQUENCE [LARGE SCALE GENOMIC DNA]</scope>
    <source>
        <strain evidence="11 12">DSM 6911</strain>
    </source>
</reference>
<dbReference type="GO" id="GO:0005737">
    <property type="term" value="C:cytoplasm"/>
    <property type="evidence" value="ECO:0007669"/>
    <property type="project" value="UniProtKB-SubCell"/>
</dbReference>
<keyword evidence="3 10" id="KW-0444">Lipid biosynthesis</keyword>
<keyword evidence="5 10" id="KW-0443">Lipid metabolism</keyword>
<comment type="pathway">
    <text evidence="10">Lipid metabolism; phospholipid metabolism.</text>
</comment>
<comment type="similarity">
    <text evidence="10">Belongs to the PlsX family.</text>
</comment>
<evidence type="ECO:0000256" key="6">
    <source>
        <dbReference type="ARBA" id="ARBA00023209"/>
    </source>
</evidence>
<dbReference type="HAMAP" id="MF_00019">
    <property type="entry name" value="PlsX"/>
    <property type="match status" value="1"/>
</dbReference>
<keyword evidence="12" id="KW-1185">Reference proteome</keyword>
<gene>
    <name evidence="10 11" type="primary">plsX</name>
    <name evidence="11" type="ORF">TICRE_23300</name>
</gene>
<comment type="caution">
    <text evidence="11">The sequence shown here is derived from an EMBL/GenBank/DDBJ whole genome shotgun (WGS) entry which is preliminary data.</text>
</comment>
<dbReference type="RefSeq" id="WP_075728236.1">
    <property type="nucleotide sequence ID" value="NZ_LTDM01000064.1"/>
</dbReference>
<evidence type="ECO:0000256" key="8">
    <source>
        <dbReference type="ARBA" id="ARBA00024069"/>
    </source>
</evidence>
<dbReference type="UniPathway" id="UPA00085"/>
<keyword evidence="11" id="KW-0012">Acyltransferase</keyword>
<evidence type="ECO:0000313" key="11">
    <source>
        <dbReference type="EMBL" id="OLS01730.1"/>
    </source>
</evidence>
<evidence type="ECO:0000256" key="10">
    <source>
        <dbReference type="HAMAP-Rule" id="MF_00019"/>
    </source>
</evidence>
<evidence type="ECO:0000256" key="5">
    <source>
        <dbReference type="ARBA" id="ARBA00023098"/>
    </source>
</evidence>
<evidence type="ECO:0000256" key="3">
    <source>
        <dbReference type="ARBA" id="ARBA00022516"/>
    </source>
</evidence>
<dbReference type="InterPro" id="IPR003664">
    <property type="entry name" value="FA_synthesis"/>
</dbReference>
<dbReference type="GO" id="GO:0043811">
    <property type="term" value="F:phosphate:acyl-[acyl carrier protein] acyltransferase activity"/>
    <property type="evidence" value="ECO:0007669"/>
    <property type="project" value="UniProtKB-UniRule"/>
</dbReference>
<keyword evidence="6 10" id="KW-0594">Phospholipid biosynthesis</keyword>
<keyword evidence="2 10" id="KW-0963">Cytoplasm</keyword>
<evidence type="ECO:0000313" key="12">
    <source>
        <dbReference type="Proteomes" id="UP000186112"/>
    </source>
</evidence>
<dbReference type="PIRSF" id="PIRSF002465">
    <property type="entry name" value="Phsphlp_syn_PlsX"/>
    <property type="match status" value="1"/>
</dbReference>
<comment type="subcellular location">
    <subcellularLocation>
        <location evidence="10">Cytoplasm</location>
    </subcellularLocation>
    <text evidence="10">Associated with the membrane possibly through PlsY.</text>
</comment>
<dbReference type="Gene3D" id="3.40.718.10">
    <property type="entry name" value="Isopropylmalate Dehydrogenase"/>
    <property type="match status" value="1"/>
</dbReference>
<evidence type="ECO:0000256" key="1">
    <source>
        <dbReference type="ARBA" id="ARBA00001232"/>
    </source>
</evidence>
<evidence type="ECO:0000256" key="7">
    <source>
        <dbReference type="ARBA" id="ARBA00023264"/>
    </source>
</evidence>
<name>A0A1U7M3A5_TISCR</name>
<keyword evidence="4 10" id="KW-0808">Transferase</keyword>
<dbReference type="GO" id="GO:0008654">
    <property type="term" value="P:phospholipid biosynthetic process"/>
    <property type="evidence" value="ECO:0007669"/>
    <property type="project" value="UniProtKB-KW"/>
</dbReference>
<dbReference type="SUPFAM" id="SSF53659">
    <property type="entry name" value="Isocitrate/Isopropylmalate dehydrogenase-like"/>
    <property type="match status" value="1"/>
</dbReference>
<dbReference type="PANTHER" id="PTHR30100">
    <property type="entry name" value="FATTY ACID/PHOSPHOLIPID SYNTHESIS PROTEIN PLSX"/>
    <property type="match status" value="1"/>
</dbReference>
<dbReference type="EC" id="2.3.1.274" evidence="8 10"/>
<dbReference type="Proteomes" id="UP000186112">
    <property type="component" value="Unassembled WGS sequence"/>
</dbReference>
<organism evidence="11 12">
    <name type="scientific">Tissierella creatinophila DSM 6911</name>
    <dbReference type="NCBI Taxonomy" id="1123403"/>
    <lineage>
        <taxon>Bacteria</taxon>
        <taxon>Bacillati</taxon>
        <taxon>Bacillota</taxon>
        <taxon>Tissierellia</taxon>
        <taxon>Tissierellales</taxon>
        <taxon>Tissierellaceae</taxon>
        <taxon>Tissierella</taxon>
    </lineage>
</organism>
<protein>
    <recommendedName>
        <fullName evidence="8 10">Phosphate acyltransferase</fullName>
        <ecNumber evidence="8 10">2.3.1.274</ecNumber>
    </recommendedName>
    <alternativeName>
        <fullName evidence="10">Acyl-ACP phosphotransacylase</fullName>
    </alternativeName>
    <alternativeName>
        <fullName evidence="10">Acyl-[acyl-carrier-protein]--phosphate acyltransferase</fullName>
    </alternativeName>
    <alternativeName>
        <fullName evidence="10">Phosphate-acyl-ACP acyltransferase</fullName>
    </alternativeName>
</protein>
<dbReference type="OrthoDB" id="9806408at2"/>
<sequence>MKIIVDGMGGDNAPIEIVKGCINAIKRFDIDIIIVGHEEIIKKELESYTYDKSKIEILHAGEIITNFDDPALAIRRKKDSSMVVGLKALKEGLGDGFLSAGNTGALLAGGLFIIKRINGIERAALTSVYPTSKGISLIVDAGANVDSKPEYLEQFGIMGSVYMEHILDRKNPKVGLVSIGDEKGKGNQLVKESYLLLENAPINFIGNIEARDLPLGEIDVIVADGFVGNVILKLTEGVASFLLAELKTIFTTNIFSKISALLITEGLGNLKKKTDYRQYGGAPLLGTQKPIVKAHGSSDALAIENGIRQLINFIEKDVIKIIENKIQIKD</sequence>
<dbReference type="InterPro" id="IPR012281">
    <property type="entry name" value="Phospholipid_synth_PlsX-like"/>
</dbReference>
<dbReference type="Pfam" id="PF02504">
    <property type="entry name" value="FA_synthesis"/>
    <property type="match status" value="1"/>
</dbReference>
<comment type="function">
    <text evidence="10">Catalyzes the reversible formation of acyl-phosphate (acyl-PO(4)) from acyl-[acyl-carrier-protein] (acyl-ACP). This enzyme utilizes acyl-ACP as fatty acyl donor, but not acyl-CoA.</text>
</comment>
<accession>A0A1U7M3A5</accession>
<keyword evidence="7 10" id="KW-1208">Phospholipid metabolism</keyword>
<evidence type="ECO:0000256" key="4">
    <source>
        <dbReference type="ARBA" id="ARBA00022679"/>
    </source>
</evidence>
<dbReference type="NCBIfam" id="TIGR00182">
    <property type="entry name" value="plsX"/>
    <property type="match status" value="1"/>
</dbReference>
<proteinExistence type="inferred from homology"/>
<evidence type="ECO:0000256" key="9">
    <source>
        <dbReference type="ARBA" id="ARBA00046608"/>
    </source>
</evidence>
<dbReference type="PANTHER" id="PTHR30100:SF1">
    <property type="entry name" value="PHOSPHATE ACYLTRANSFERASE"/>
    <property type="match status" value="1"/>
</dbReference>
<dbReference type="GO" id="GO:0006633">
    <property type="term" value="P:fatty acid biosynthetic process"/>
    <property type="evidence" value="ECO:0007669"/>
    <property type="project" value="UniProtKB-UniRule"/>
</dbReference>
<dbReference type="EMBL" id="LTDM01000064">
    <property type="protein sequence ID" value="OLS01730.1"/>
    <property type="molecule type" value="Genomic_DNA"/>
</dbReference>